<evidence type="ECO:0000313" key="7">
    <source>
        <dbReference type="EMBL" id="CAI5799358.1"/>
    </source>
</evidence>
<evidence type="ECO:0000259" key="6">
    <source>
        <dbReference type="PROSITE" id="PS50994"/>
    </source>
</evidence>
<dbReference type="PANTHER" id="PTHR37984:SF5">
    <property type="entry name" value="PROTEIN NYNRIN-LIKE"/>
    <property type="match status" value="1"/>
</dbReference>
<dbReference type="Pfam" id="PF00665">
    <property type="entry name" value="rve"/>
    <property type="match status" value="1"/>
</dbReference>
<dbReference type="EC" id="3.1.26.4" evidence="2"/>
<dbReference type="FunFam" id="3.30.70.270:FF:000003">
    <property type="entry name" value="Transposon Ty3-G Gag-Pol polyprotein"/>
    <property type="match status" value="1"/>
</dbReference>
<dbReference type="AlphaFoldDB" id="A0AA35PVD0"/>
<name>A0AA35PVD0_9SAUR</name>
<dbReference type="CDD" id="cd01647">
    <property type="entry name" value="RT_LTR"/>
    <property type="match status" value="1"/>
</dbReference>
<feature type="domain" description="Integrase catalytic" evidence="6">
    <location>
        <begin position="257"/>
        <end position="410"/>
    </location>
</feature>
<dbReference type="Proteomes" id="UP001178461">
    <property type="component" value="Chromosome W"/>
</dbReference>
<dbReference type="FunFam" id="3.30.420.10:FF:000032">
    <property type="entry name" value="Retrovirus-related Pol polyprotein from transposon 297-like Protein"/>
    <property type="match status" value="1"/>
</dbReference>
<keyword evidence="8" id="KW-1185">Reference proteome</keyword>
<dbReference type="InterPro" id="IPR041588">
    <property type="entry name" value="Integrase_H2C2"/>
</dbReference>
<dbReference type="PROSITE" id="PS50878">
    <property type="entry name" value="RT_POL"/>
    <property type="match status" value="1"/>
</dbReference>
<dbReference type="Pfam" id="PF00078">
    <property type="entry name" value="RVT_1"/>
    <property type="match status" value="1"/>
</dbReference>
<feature type="non-terminal residue" evidence="7">
    <location>
        <position position="410"/>
    </location>
</feature>
<dbReference type="InterPro" id="IPR050951">
    <property type="entry name" value="Retrovirus_Pol_polyprotein"/>
</dbReference>
<dbReference type="InterPro" id="IPR000477">
    <property type="entry name" value="RT_dom"/>
</dbReference>
<accession>A0AA35PVD0</accession>
<dbReference type="GO" id="GO:0004523">
    <property type="term" value="F:RNA-DNA hybrid ribonuclease activity"/>
    <property type="evidence" value="ECO:0007669"/>
    <property type="project" value="UniProtKB-EC"/>
</dbReference>
<reference evidence="7" key="1">
    <citation type="submission" date="2022-12" db="EMBL/GenBank/DDBJ databases">
        <authorList>
            <person name="Alioto T."/>
            <person name="Alioto T."/>
            <person name="Gomez Garrido J."/>
        </authorList>
    </citation>
    <scope>NUCLEOTIDE SEQUENCE</scope>
</reference>
<dbReference type="Pfam" id="PF17919">
    <property type="entry name" value="RT_RNaseH_2"/>
    <property type="match status" value="1"/>
</dbReference>
<dbReference type="InterPro" id="IPR001584">
    <property type="entry name" value="Integrase_cat-core"/>
</dbReference>
<dbReference type="PROSITE" id="PS50994">
    <property type="entry name" value="INTEGRASE"/>
    <property type="match status" value="1"/>
</dbReference>
<dbReference type="Gene3D" id="3.30.420.10">
    <property type="entry name" value="Ribonuclease H-like superfamily/Ribonuclease H"/>
    <property type="match status" value="1"/>
</dbReference>
<dbReference type="SUPFAM" id="SSF56672">
    <property type="entry name" value="DNA/RNA polymerases"/>
    <property type="match status" value="1"/>
</dbReference>
<gene>
    <name evidence="7" type="ORF">PODLI_1B038735</name>
</gene>
<dbReference type="InterPro" id="IPR036397">
    <property type="entry name" value="RNaseH_sf"/>
</dbReference>
<dbReference type="SUPFAM" id="SSF53098">
    <property type="entry name" value="Ribonuclease H-like"/>
    <property type="match status" value="1"/>
</dbReference>
<evidence type="ECO:0000256" key="3">
    <source>
        <dbReference type="ARBA" id="ARBA00023268"/>
    </source>
</evidence>
<evidence type="ECO:0000256" key="1">
    <source>
        <dbReference type="ARBA" id="ARBA00010879"/>
    </source>
</evidence>
<dbReference type="InterPro" id="IPR043502">
    <property type="entry name" value="DNA/RNA_pol_sf"/>
</dbReference>
<dbReference type="PANTHER" id="PTHR37984">
    <property type="entry name" value="PROTEIN CBG26694"/>
    <property type="match status" value="1"/>
</dbReference>
<keyword evidence="3" id="KW-0511">Multifunctional enzyme</keyword>
<dbReference type="InterPro" id="IPR041577">
    <property type="entry name" value="RT_RNaseH_2"/>
</dbReference>
<dbReference type="Pfam" id="PF17921">
    <property type="entry name" value="Integrase_H2C2"/>
    <property type="match status" value="1"/>
</dbReference>
<dbReference type="GO" id="GO:0003676">
    <property type="term" value="F:nucleic acid binding"/>
    <property type="evidence" value="ECO:0007669"/>
    <property type="project" value="InterPro"/>
</dbReference>
<evidence type="ECO:0000256" key="2">
    <source>
        <dbReference type="ARBA" id="ARBA00012180"/>
    </source>
</evidence>
<dbReference type="GO" id="GO:0015074">
    <property type="term" value="P:DNA integration"/>
    <property type="evidence" value="ECO:0007669"/>
    <property type="project" value="InterPro"/>
</dbReference>
<evidence type="ECO:0000256" key="4">
    <source>
        <dbReference type="ARBA" id="ARBA00039658"/>
    </source>
</evidence>
<dbReference type="EMBL" id="OX395145">
    <property type="protein sequence ID" value="CAI5799358.1"/>
    <property type="molecule type" value="Genomic_DNA"/>
</dbReference>
<sequence length="410" mass="47168">MPFGLCNVPTVFQRYINHVFQEWLDKYVVVYLDDILIYSRDLARQEGHVWTVLQRLREHRLYSKPSKCKFHQRSVDFLGHRLSPDGVQMDPGKVAAVREWAAPRNRKDLQRFLGFANYYRTFIADYALCTTPLTRLLHPKTPFSWDKEADEAFQGLKACFQRAPILQHPDPSRPFVVETDASSTALGPLRAEVLRMTHDASAAGHFGRYRMTHLVSLEFWWPHLKADVARYVASCDVCRWAKGPTERPPGLLQPLPVPPHPWHTVSLDFVVDLPPSRGCTCLLVFSDHFTKMVNCAPCPSVPKAKETTQLYLQHVFRLHGLPERVVSDRGVQFTSRFWRALHQTLGTEVCLSSTYHPQTDGQTERANAVLELYLRCYCSYQQDDWVDHLPLAEFAYNNAVNASTQQTPFQ</sequence>
<evidence type="ECO:0000259" key="5">
    <source>
        <dbReference type="PROSITE" id="PS50878"/>
    </source>
</evidence>
<dbReference type="FunFam" id="3.30.70.270:FF:000020">
    <property type="entry name" value="Transposon Tf2-6 polyprotein-like Protein"/>
    <property type="match status" value="1"/>
</dbReference>
<feature type="domain" description="Reverse transcriptase" evidence="5">
    <location>
        <begin position="1"/>
        <end position="82"/>
    </location>
</feature>
<dbReference type="Gene3D" id="1.10.340.70">
    <property type="match status" value="1"/>
</dbReference>
<comment type="similarity">
    <text evidence="1">Belongs to the beta type-B retroviral polymerase family. HERV class-II K(HML-2) pol subfamily.</text>
</comment>
<organism evidence="7 8">
    <name type="scientific">Podarcis lilfordi</name>
    <name type="common">Lilford's wall lizard</name>
    <dbReference type="NCBI Taxonomy" id="74358"/>
    <lineage>
        <taxon>Eukaryota</taxon>
        <taxon>Metazoa</taxon>
        <taxon>Chordata</taxon>
        <taxon>Craniata</taxon>
        <taxon>Vertebrata</taxon>
        <taxon>Euteleostomi</taxon>
        <taxon>Lepidosauria</taxon>
        <taxon>Squamata</taxon>
        <taxon>Bifurcata</taxon>
        <taxon>Unidentata</taxon>
        <taxon>Episquamata</taxon>
        <taxon>Laterata</taxon>
        <taxon>Lacertibaenia</taxon>
        <taxon>Lacertidae</taxon>
        <taxon>Podarcis</taxon>
    </lineage>
</organism>
<protein>
    <recommendedName>
        <fullName evidence="4">Gypsy retrotransposon integrase-like protein 1</fullName>
        <ecNumber evidence="2">3.1.26.4</ecNumber>
    </recommendedName>
</protein>
<evidence type="ECO:0000313" key="8">
    <source>
        <dbReference type="Proteomes" id="UP001178461"/>
    </source>
</evidence>
<proteinExistence type="inferred from homology"/>
<dbReference type="InterPro" id="IPR012337">
    <property type="entry name" value="RNaseH-like_sf"/>
</dbReference>
<dbReference type="InterPro" id="IPR043128">
    <property type="entry name" value="Rev_trsase/Diguanyl_cyclase"/>
</dbReference>
<dbReference type="Gene3D" id="3.30.70.270">
    <property type="match status" value="2"/>
</dbReference>